<gene>
    <name evidence="1" type="ORF">DPMN_166553</name>
</gene>
<name>A0A9D4EX29_DREPO</name>
<evidence type="ECO:0000313" key="1">
    <source>
        <dbReference type="EMBL" id="KAH3788409.1"/>
    </source>
</evidence>
<dbReference type="AlphaFoldDB" id="A0A9D4EX29"/>
<reference evidence="1" key="2">
    <citation type="submission" date="2020-11" db="EMBL/GenBank/DDBJ databases">
        <authorList>
            <person name="McCartney M.A."/>
            <person name="Auch B."/>
            <person name="Kono T."/>
            <person name="Mallez S."/>
            <person name="Becker A."/>
            <person name="Gohl D.M."/>
            <person name="Silverstein K.A.T."/>
            <person name="Koren S."/>
            <person name="Bechman K.B."/>
            <person name="Herman A."/>
            <person name="Abrahante J.E."/>
            <person name="Garbe J."/>
        </authorList>
    </citation>
    <scope>NUCLEOTIDE SEQUENCE</scope>
    <source>
        <strain evidence="1">Duluth1</strain>
        <tissue evidence="1">Whole animal</tissue>
    </source>
</reference>
<protein>
    <submittedName>
        <fullName evidence="1">Uncharacterized protein</fullName>
    </submittedName>
</protein>
<reference evidence="1" key="1">
    <citation type="journal article" date="2019" name="bioRxiv">
        <title>The Genome of the Zebra Mussel, Dreissena polymorpha: A Resource for Invasive Species Research.</title>
        <authorList>
            <person name="McCartney M.A."/>
            <person name="Auch B."/>
            <person name="Kono T."/>
            <person name="Mallez S."/>
            <person name="Zhang Y."/>
            <person name="Obille A."/>
            <person name="Becker A."/>
            <person name="Abrahante J.E."/>
            <person name="Garbe J."/>
            <person name="Badalamenti J.P."/>
            <person name="Herman A."/>
            <person name="Mangelson H."/>
            <person name="Liachko I."/>
            <person name="Sullivan S."/>
            <person name="Sone E.D."/>
            <person name="Koren S."/>
            <person name="Silverstein K.A.T."/>
            <person name="Beckman K.B."/>
            <person name="Gohl D.M."/>
        </authorList>
    </citation>
    <scope>NUCLEOTIDE SEQUENCE</scope>
    <source>
        <strain evidence="1">Duluth1</strain>
        <tissue evidence="1">Whole animal</tissue>
    </source>
</reference>
<sequence>MSRDEKDQFLMVILSNDFSPRKQRSAAYASHAAQDVQRVVHFLKNTAETIGIFYPAGPRGNDRIPVVFLPSHNTKMGIQNDYKQLCINEGVKYLRVTAFKTIWSRCVSHIKIAKPRDDSSRTQSLKSRNWTLPQQ</sequence>
<dbReference type="EMBL" id="JAIWYP010000008">
    <property type="protein sequence ID" value="KAH3788409.1"/>
    <property type="molecule type" value="Genomic_DNA"/>
</dbReference>
<proteinExistence type="predicted"/>
<comment type="caution">
    <text evidence="1">The sequence shown here is derived from an EMBL/GenBank/DDBJ whole genome shotgun (WGS) entry which is preliminary data.</text>
</comment>
<dbReference type="Proteomes" id="UP000828390">
    <property type="component" value="Unassembled WGS sequence"/>
</dbReference>
<organism evidence="1 2">
    <name type="scientific">Dreissena polymorpha</name>
    <name type="common">Zebra mussel</name>
    <name type="synonym">Mytilus polymorpha</name>
    <dbReference type="NCBI Taxonomy" id="45954"/>
    <lineage>
        <taxon>Eukaryota</taxon>
        <taxon>Metazoa</taxon>
        <taxon>Spiralia</taxon>
        <taxon>Lophotrochozoa</taxon>
        <taxon>Mollusca</taxon>
        <taxon>Bivalvia</taxon>
        <taxon>Autobranchia</taxon>
        <taxon>Heteroconchia</taxon>
        <taxon>Euheterodonta</taxon>
        <taxon>Imparidentia</taxon>
        <taxon>Neoheterodontei</taxon>
        <taxon>Myida</taxon>
        <taxon>Dreissenoidea</taxon>
        <taxon>Dreissenidae</taxon>
        <taxon>Dreissena</taxon>
    </lineage>
</organism>
<accession>A0A9D4EX29</accession>
<keyword evidence="2" id="KW-1185">Reference proteome</keyword>
<evidence type="ECO:0000313" key="2">
    <source>
        <dbReference type="Proteomes" id="UP000828390"/>
    </source>
</evidence>